<dbReference type="InterPro" id="IPR004360">
    <property type="entry name" value="Glyas_Fos-R_dOase_dom"/>
</dbReference>
<dbReference type="STRING" id="237682.SAMN05421676_10455"/>
<dbReference type="InterPro" id="IPR029068">
    <property type="entry name" value="Glyas_Bleomycin-R_OHBP_Dase"/>
</dbReference>
<dbReference type="Pfam" id="PF00903">
    <property type="entry name" value="Glyoxalase"/>
    <property type="match status" value="1"/>
</dbReference>
<feature type="domain" description="VOC" evidence="1">
    <location>
        <begin position="7"/>
        <end position="121"/>
    </location>
</feature>
<dbReference type="PANTHER" id="PTHR39175">
    <property type="entry name" value="FAMILY PROTEIN, PUTATIVE (AFU_ORTHOLOGUE AFUA_3G15060)-RELATED"/>
    <property type="match status" value="1"/>
</dbReference>
<dbReference type="PROSITE" id="PS51819">
    <property type="entry name" value="VOC"/>
    <property type="match status" value="1"/>
</dbReference>
<keyword evidence="2" id="KW-0560">Oxidoreductase</keyword>
<accession>A0A1I0DLR0</accession>
<dbReference type="EMBL" id="FOHJ01000004">
    <property type="protein sequence ID" value="SET32786.1"/>
    <property type="molecule type" value="Genomic_DNA"/>
</dbReference>
<dbReference type="AlphaFoldDB" id="A0A1I0DLR0"/>
<dbReference type="InterPro" id="IPR037523">
    <property type="entry name" value="VOC_core"/>
</dbReference>
<keyword evidence="3" id="KW-1185">Reference proteome</keyword>
<dbReference type="RefSeq" id="WP_093133307.1">
    <property type="nucleotide sequence ID" value="NZ_FOHJ01000004.1"/>
</dbReference>
<proteinExistence type="predicted"/>
<dbReference type="Gene3D" id="3.10.180.10">
    <property type="entry name" value="2,3-Dihydroxybiphenyl 1,2-Dioxygenase, domain 1"/>
    <property type="match status" value="1"/>
</dbReference>
<dbReference type="GO" id="GO:0051213">
    <property type="term" value="F:dioxygenase activity"/>
    <property type="evidence" value="ECO:0007669"/>
    <property type="project" value="UniProtKB-KW"/>
</dbReference>
<keyword evidence="2" id="KW-0223">Dioxygenase</keyword>
<protein>
    <submittedName>
        <fullName evidence="2">Catechol 2,3-dioxygenase</fullName>
    </submittedName>
</protein>
<evidence type="ECO:0000313" key="2">
    <source>
        <dbReference type="EMBL" id="SET32786.1"/>
    </source>
</evidence>
<dbReference type="PANTHER" id="PTHR39175:SF1">
    <property type="entry name" value="FAMILY PROTEIN, PUTATIVE (AFU_ORTHOLOGUE AFUA_3G15060)-RELATED"/>
    <property type="match status" value="1"/>
</dbReference>
<name>A0A1I0DLR0_9BACI</name>
<gene>
    <name evidence="2" type="ORF">SAMN05421676_10455</name>
</gene>
<evidence type="ECO:0000259" key="1">
    <source>
        <dbReference type="PROSITE" id="PS51819"/>
    </source>
</evidence>
<reference evidence="3" key="1">
    <citation type="submission" date="2016-10" db="EMBL/GenBank/DDBJ databases">
        <authorList>
            <person name="Varghese N."/>
            <person name="Submissions S."/>
        </authorList>
    </citation>
    <scope>NUCLEOTIDE SEQUENCE [LARGE SCALE GENOMIC DNA]</scope>
    <source>
        <strain evidence="3">CGMCC 1.3566</strain>
    </source>
</reference>
<dbReference type="SUPFAM" id="SSF54593">
    <property type="entry name" value="Glyoxalase/Bleomycin resistance protein/Dihydroxybiphenyl dioxygenase"/>
    <property type="match status" value="1"/>
</dbReference>
<evidence type="ECO:0000313" key="3">
    <source>
        <dbReference type="Proteomes" id="UP000199095"/>
    </source>
</evidence>
<organism evidence="2 3">
    <name type="scientific">Salinibacillus kushneri</name>
    <dbReference type="NCBI Taxonomy" id="237682"/>
    <lineage>
        <taxon>Bacteria</taxon>
        <taxon>Bacillati</taxon>
        <taxon>Bacillota</taxon>
        <taxon>Bacilli</taxon>
        <taxon>Bacillales</taxon>
        <taxon>Bacillaceae</taxon>
        <taxon>Salinibacillus</taxon>
    </lineage>
</organism>
<dbReference type="OrthoDB" id="9813630at2"/>
<sequence length="124" mass="14441">MFYTMKGIDHIQLAAPAGCEEKARTFFGSILGMEEIEKPESLKKNGGVWFRCGNQELHIGVEEDFNPARKAHPAFYIEYLQYLRDHLEKHDVQVKTDNRLPGYRRFYATDPFGNRLEFLEKEVG</sequence>
<dbReference type="Proteomes" id="UP000199095">
    <property type="component" value="Unassembled WGS sequence"/>
</dbReference>